<name>A0A4S2F1H7_9ACTN</name>
<comment type="caution">
    <text evidence="2">The sequence shown here is derived from an EMBL/GenBank/DDBJ whole genome shotgun (WGS) entry which is preliminary data.</text>
</comment>
<dbReference type="GO" id="GO:0005829">
    <property type="term" value="C:cytosol"/>
    <property type="evidence" value="ECO:0007669"/>
    <property type="project" value="TreeGrafter"/>
</dbReference>
<dbReference type="GO" id="GO:0003700">
    <property type="term" value="F:DNA-binding transcription factor activity"/>
    <property type="evidence" value="ECO:0007669"/>
    <property type="project" value="TreeGrafter"/>
</dbReference>
<dbReference type="NCBIfam" id="TIGR00738">
    <property type="entry name" value="rrf2_super"/>
    <property type="match status" value="1"/>
</dbReference>
<dbReference type="OrthoDB" id="9808360at2"/>
<evidence type="ECO:0000256" key="1">
    <source>
        <dbReference type="ARBA" id="ARBA00023125"/>
    </source>
</evidence>
<dbReference type="PROSITE" id="PS01332">
    <property type="entry name" value="HTH_RRF2_1"/>
    <property type="match status" value="1"/>
</dbReference>
<evidence type="ECO:0000313" key="3">
    <source>
        <dbReference type="Proteomes" id="UP000310263"/>
    </source>
</evidence>
<dbReference type="SUPFAM" id="SSF46785">
    <property type="entry name" value="Winged helix' DNA-binding domain"/>
    <property type="match status" value="1"/>
</dbReference>
<dbReference type="InterPro" id="IPR036390">
    <property type="entry name" value="WH_DNA-bd_sf"/>
</dbReference>
<dbReference type="EMBL" id="SRYE01000005">
    <property type="protein sequence ID" value="TGY61363.1"/>
    <property type="molecule type" value="Genomic_DNA"/>
</dbReference>
<dbReference type="PROSITE" id="PS51197">
    <property type="entry name" value="HTH_RRF2_2"/>
    <property type="match status" value="1"/>
</dbReference>
<organism evidence="2 3">
    <name type="scientific">Muricaecibacterium torontonense</name>
    <dbReference type="NCBI Taxonomy" id="3032871"/>
    <lineage>
        <taxon>Bacteria</taxon>
        <taxon>Bacillati</taxon>
        <taxon>Actinomycetota</taxon>
        <taxon>Coriobacteriia</taxon>
        <taxon>Coriobacteriales</taxon>
        <taxon>Atopobiaceae</taxon>
        <taxon>Muricaecibacterium</taxon>
    </lineage>
</organism>
<dbReference type="GO" id="GO:0003677">
    <property type="term" value="F:DNA binding"/>
    <property type="evidence" value="ECO:0007669"/>
    <property type="project" value="UniProtKB-KW"/>
</dbReference>
<accession>A0A4S2F1H7</accession>
<keyword evidence="1" id="KW-0238">DNA-binding</keyword>
<dbReference type="PANTHER" id="PTHR33221:SF5">
    <property type="entry name" value="HTH-TYPE TRANSCRIPTIONAL REGULATOR ISCR"/>
    <property type="match status" value="1"/>
</dbReference>
<keyword evidence="3" id="KW-1185">Reference proteome</keyword>
<gene>
    <name evidence="2" type="ORF">E5334_08105</name>
</gene>
<protein>
    <submittedName>
        <fullName evidence="2">Rrf2 family transcriptional regulator</fullName>
    </submittedName>
</protein>
<dbReference type="Pfam" id="PF02082">
    <property type="entry name" value="Rrf2"/>
    <property type="match status" value="1"/>
</dbReference>
<dbReference type="Gene3D" id="1.10.10.10">
    <property type="entry name" value="Winged helix-like DNA-binding domain superfamily/Winged helix DNA-binding domain"/>
    <property type="match status" value="1"/>
</dbReference>
<evidence type="ECO:0000313" key="2">
    <source>
        <dbReference type="EMBL" id="TGY61363.1"/>
    </source>
</evidence>
<sequence>MMISTKGRYALRFMADVAQHQDEGYVPLKDVASRQQISEKYLEIVVKELVKARYLRALRGKGGGYRLSRAPKDYEVKAILEVMEGPLVPVACLASKTNQCPRKDQCQTLPLWEGLNGVIAEYLGRFTLADLYQGHRMGECCLL</sequence>
<dbReference type="InterPro" id="IPR000944">
    <property type="entry name" value="Tscrpt_reg_Rrf2"/>
</dbReference>
<proteinExistence type="predicted"/>
<dbReference type="InterPro" id="IPR036388">
    <property type="entry name" value="WH-like_DNA-bd_sf"/>
</dbReference>
<reference evidence="2 3" key="1">
    <citation type="submission" date="2019-04" db="EMBL/GenBank/DDBJ databases">
        <title>Microbes associate with the intestines of laboratory mice.</title>
        <authorList>
            <person name="Navarre W."/>
            <person name="Wong E."/>
            <person name="Huang K."/>
            <person name="Tropini C."/>
            <person name="Ng K."/>
            <person name="Yu B."/>
        </authorList>
    </citation>
    <scope>NUCLEOTIDE SEQUENCE [LARGE SCALE GENOMIC DNA]</scope>
    <source>
        <strain evidence="2 3">NM07_P-09</strain>
    </source>
</reference>
<dbReference type="InterPro" id="IPR030489">
    <property type="entry name" value="TR_Rrf2-type_CS"/>
</dbReference>
<dbReference type="PANTHER" id="PTHR33221">
    <property type="entry name" value="WINGED HELIX-TURN-HELIX TRANSCRIPTIONAL REGULATOR, RRF2 FAMILY"/>
    <property type="match status" value="1"/>
</dbReference>
<dbReference type="AlphaFoldDB" id="A0A4S2F1H7"/>
<dbReference type="Proteomes" id="UP000310263">
    <property type="component" value="Unassembled WGS sequence"/>
</dbReference>